<dbReference type="InterPro" id="IPR051938">
    <property type="entry name" value="Apopto_cytoskel_mod"/>
</dbReference>
<organism evidence="4 5">
    <name type="scientific">Magnetospirillum molischianum DSM 120</name>
    <dbReference type="NCBI Taxonomy" id="1150626"/>
    <lineage>
        <taxon>Bacteria</taxon>
        <taxon>Pseudomonadati</taxon>
        <taxon>Pseudomonadota</taxon>
        <taxon>Alphaproteobacteria</taxon>
        <taxon>Rhodospirillales</taxon>
        <taxon>Rhodospirillaceae</taxon>
        <taxon>Magnetospirillum</taxon>
    </lineage>
</organism>
<dbReference type="AlphaFoldDB" id="H8FTR1"/>
<dbReference type="SUPFAM" id="SSF46565">
    <property type="entry name" value="Chaperone J-domain"/>
    <property type="match status" value="1"/>
</dbReference>
<dbReference type="InterPro" id="IPR001623">
    <property type="entry name" value="DnaJ_domain"/>
</dbReference>
<comment type="caution">
    <text evidence="4">The sequence shown here is derived from an EMBL/GenBank/DDBJ whole genome shotgun (WGS) entry which is preliminary data.</text>
</comment>
<accession>H8FTR1</accession>
<evidence type="ECO:0000256" key="2">
    <source>
        <dbReference type="SAM" id="MobiDB-lite"/>
    </source>
</evidence>
<feature type="domain" description="J" evidence="3">
    <location>
        <begin position="165"/>
        <end position="222"/>
    </location>
</feature>
<dbReference type="PANTHER" id="PTHR44145:SF3">
    <property type="entry name" value="DNAJ HOMOLOG SUBFAMILY A MEMBER 3, MITOCHONDRIAL"/>
    <property type="match status" value="1"/>
</dbReference>
<proteinExistence type="predicted"/>
<dbReference type="PANTHER" id="PTHR44145">
    <property type="entry name" value="DNAJ HOMOLOG SUBFAMILY A MEMBER 3, MITOCHONDRIAL"/>
    <property type="match status" value="1"/>
</dbReference>
<dbReference type="Proteomes" id="UP000004169">
    <property type="component" value="Unassembled WGS sequence"/>
</dbReference>
<dbReference type="eggNOG" id="COG0484">
    <property type="taxonomic scope" value="Bacteria"/>
</dbReference>
<dbReference type="PROSITE" id="PS51257">
    <property type="entry name" value="PROKAR_LIPOPROTEIN"/>
    <property type="match status" value="1"/>
</dbReference>
<dbReference type="InterPro" id="IPR036869">
    <property type="entry name" value="J_dom_sf"/>
</dbReference>
<protein>
    <submittedName>
        <fullName evidence="4">DnaJ-class molecular chaperone</fullName>
    </submittedName>
</protein>
<evidence type="ECO:0000313" key="4">
    <source>
        <dbReference type="EMBL" id="CCG41768.1"/>
    </source>
</evidence>
<feature type="compositionally biased region" description="Basic and acidic residues" evidence="2">
    <location>
        <begin position="54"/>
        <end position="71"/>
    </location>
</feature>
<evidence type="ECO:0000259" key="3">
    <source>
        <dbReference type="PROSITE" id="PS50076"/>
    </source>
</evidence>
<feature type="region of interest" description="Disordered" evidence="2">
    <location>
        <begin position="36"/>
        <end position="71"/>
    </location>
</feature>
<keyword evidence="5" id="KW-1185">Reference proteome</keyword>
<dbReference type="PRINTS" id="PR00625">
    <property type="entry name" value="JDOMAIN"/>
</dbReference>
<keyword evidence="1" id="KW-0143">Chaperone</keyword>
<dbReference type="EMBL" id="CAHP01000022">
    <property type="protein sequence ID" value="CCG41768.1"/>
    <property type="molecule type" value="Genomic_DNA"/>
</dbReference>
<dbReference type="SMART" id="SM00271">
    <property type="entry name" value="DnaJ"/>
    <property type="match status" value="1"/>
</dbReference>
<reference evidence="4 5" key="1">
    <citation type="journal article" date="2012" name="J. Bacteriol.">
        <title>Draft Genome Sequence of the Purple Photosynthetic Bacterium Phaeospirillum molischianum DSM120, a Particularly Versatile Bacterium.</title>
        <authorList>
            <person name="Duquesne K."/>
            <person name="Prima V."/>
            <person name="Ji B."/>
            <person name="Rouy Z."/>
            <person name="Medigue C."/>
            <person name="Talla E."/>
            <person name="Sturgis J.N."/>
        </authorList>
    </citation>
    <scope>NUCLEOTIDE SEQUENCE [LARGE SCALE GENOMIC DNA]</scope>
    <source>
        <strain evidence="5">DSM120</strain>
    </source>
</reference>
<evidence type="ECO:0000256" key="1">
    <source>
        <dbReference type="ARBA" id="ARBA00023186"/>
    </source>
</evidence>
<dbReference type="Pfam" id="PF00226">
    <property type="entry name" value="DnaJ"/>
    <property type="match status" value="1"/>
</dbReference>
<dbReference type="Gene3D" id="1.10.287.110">
    <property type="entry name" value="DnaJ domain"/>
    <property type="match status" value="1"/>
</dbReference>
<evidence type="ECO:0000313" key="5">
    <source>
        <dbReference type="Proteomes" id="UP000004169"/>
    </source>
</evidence>
<name>H8FTR1_MAGML</name>
<dbReference type="RefSeq" id="WP_002729146.1">
    <property type="nucleotide sequence ID" value="NZ_CAHP01000022.1"/>
</dbReference>
<dbReference type="PROSITE" id="PS50076">
    <property type="entry name" value="DNAJ_2"/>
    <property type="match status" value="1"/>
</dbReference>
<sequence length="223" mass="25662">MAARFEATRNGACHTTLPYLALSCASHHYEDTMKAANSRRSWRHATTQTAPQPDPRRCDHPGCDQTAEHRAPRSRDHLDEYYWFCLDHVRAYNSAWDYYAGMPPEAIEAELRRDSTWQRPTWPLGRQGATRRFSFVLDDPFDLFDEAEAEAQARKVRPSAAPEDEAMKVLDLRPPLTAVELKARYKALVKRYHPDANGGDKDSEERFKQINQAYHILKTSLDA</sequence>
<dbReference type="STRING" id="1150626.PHAMO_290056"/>
<gene>
    <name evidence="4" type="ORF">PHAMO_290056</name>
</gene>
<dbReference type="CDD" id="cd06257">
    <property type="entry name" value="DnaJ"/>
    <property type="match status" value="1"/>
</dbReference>